<dbReference type="EMBL" id="JAAMYB010000011">
    <property type="protein sequence ID" value="MCD3195496.1"/>
    <property type="molecule type" value="Genomic_DNA"/>
</dbReference>
<reference evidence="1" key="1">
    <citation type="submission" date="2020-02" db="EMBL/GenBank/DDBJ databases">
        <authorList>
            <person name="Fillo S."/>
            <person name="Giordani F."/>
            <person name="Tonon E."/>
            <person name="Drigo I."/>
            <person name="Anselmo A."/>
            <person name="Fortunato A."/>
            <person name="Bano L."/>
            <person name="Lista F."/>
        </authorList>
    </citation>
    <scope>NUCLEOTIDE SEQUENCE</scope>
    <source>
        <strain evidence="1">IZSVe-TV_9877_3_12</strain>
    </source>
</reference>
<organism evidence="1 2">
    <name type="scientific">Clostridium botulinum C</name>
    <dbReference type="NCBI Taxonomy" id="36828"/>
    <lineage>
        <taxon>Bacteria</taxon>
        <taxon>Bacillati</taxon>
        <taxon>Bacillota</taxon>
        <taxon>Clostridia</taxon>
        <taxon>Eubacteriales</taxon>
        <taxon>Clostridiaceae</taxon>
        <taxon>Clostridium</taxon>
    </lineage>
</organism>
<name>A0A9Q3V995_CLOBO</name>
<sequence length="118" mass="14241">MKQRNFNNLLEFIPFKNISYISERQEENNNITIVIERKSKIDKILLKILKKAHKELYVHLDEIGSFIWRSIDGKKNILNLCEMFMEEYNVDKGEAINRTVYFIKILKNNKFIKFNIKK</sequence>
<proteinExistence type="predicted"/>
<dbReference type="Proteomes" id="UP000813637">
    <property type="component" value="Unassembled WGS sequence"/>
</dbReference>
<gene>
    <name evidence="1" type="ORF">G8S53_09410</name>
</gene>
<evidence type="ECO:0000313" key="1">
    <source>
        <dbReference type="EMBL" id="MCD3195496.1"/>
    </source>
</evidence>
<dbReference type="InterPro" id="IPR041881">
    <property type="entry name" value="PqqD_sf"/>
</dbReference>
<comment type="caution">
    <text evidence="1">The sequence shown here is derived from an EMBL/GenBank/DDBJ whole genome shotgun (WGS) entry which is preliminary data.</text>
</comment>
<dbReference type="Gene3D" id="1.10.10.1150">
    <property type="entry name" value="Coenzyme PQQ synthesis protein D (PqqD)"/>
    <property type="match status" value="1"/>
</dbReference>
<protein>
    <submittedName>
        <fullName evidence="1">PqqD family protein</fullName>
    </submittedName>
</protein>
<dbReference type="InterPro" id="IPR008792">
    <property type="entry name" value="PQQD"/>
</dbReference>
<dbReference type="AlphaFoldDB" id="A0A9Q3V995"/>
<evidence type="ECO:0000313" key="2">
    <source>
        <dbReference type="Proteomes" id="UP000813637"/>
    </source>
</evidence>
<accession>A0A9Q3V995</accession>
<dbReference type="Pfam" id="PF05402">
    <property type="entry name" value="PqqD"/>
    <property type="match status" value="1"/>
</dbReference>
<reference evidence="1" key="2">
    <citation type="journal article" date="2021" name="Microorganisms">
        <title>Extensive Genome Exploration of Clostridium botulinum Group III Field Strains.</title>
        <authorList>
            <person name="Fillo S."/>
            <person name="Giordani F."/>
            <person name="Tonon E."/>
            <person name="Drigo I."/>
            <person name="Anselmo A."/>
            <person name="Fortunato A."/>
            <person name="Lista F."/>
            <person name="Bano L."/>
        </authorList>
    </citation>
    <scope>NUCLEOTIDE SEQUENCE</scope>
    <source>
        <strain evidence="1">IZSVe-TV_9877_3_12</strain>
    </source>
</reference>
<dbReference type="RefSeq" id="WP_039236042.1">
    <property type="nucleotide sequence ID" value="NZ_JAAMYB010000011.1"/>
</dbReference>